<dbReference type="InterPro" id="IPR016162">
    <property type="entry name" value="Ald_DH_N"/>
</dbReference>
<keyword evidence="8" id="KW-1185">Reference proteome</keyword>
<dbReference type="InterPro" id="IPR015590">
    <property type="entry name" value="Aldehyde_DH_dom"/>
</dbReference>
<evidence type="ECO:0000256" key="2">
    <source>
        <dbReference type="ARBA" id="ARBA00023002"/>
    </source>
</evidence>
<dbReference type="PANTHER" id="PTHR43570:SF20">
    <property type="entry name" value="ALDEHYDE DEHYDROGENASE ALDX-RELATED"/>
    <property type="match status" value="1"/>
</dbReference>
<sequence>MRTLLDIQRQAFLADGFPSAKTRIDRIDRVKDIHVRYKQQIVESLEADFGARPPGQTLATDIASIVMEVNETRRKIRQWMKPERRKTPLMMRMIGGRAELQFQPLGVVGNISPWNFPFQLAFAPAIGAFAAGNRVMLKPSELTPQTSALMEEIVTSAFDPAEMVVVNGGVDVAQEFSQLPFDHLVFTGGPEVAKHVMRAAADNLVPVTLELGGKCPVVVGKSADIKTVADRVMGTKTVNSGQLCLTPDYIFLPEGKVEAFIEEAHSVLSRCYDSLLDNPDYTSVINERHWQRLKGYIDDLEARKVRIEVFNPVGEAFDDPQKHKLPFIMPVEPDDDSLIMQDEIFGPMLSIKTYQSLDKVIEFINNKPRPLALYYFGKDKREIEALCQRTTSGGVTINDCAQHAACSDLPLAGVGNSGMGAYHGHHGFLQFSHSKAVYRQGLYSLGSLIRPPYGERKMRMIDHMT</sequence>
<dbReference type="AlphaFoldDB" id="A0A5B0X0Q2"/>
<protein>
    <recommendedName>
        <fullName evidence="4">Aldehyde dehydrogenase</fullName>
    </recommendedName>
</protein>
<dbReference type="InterPro" id="IPR012394">
    <property type="entry name" value="Aldehyde_DH_NAD(P)"/>
</dbReference>
<dbReference type="Proteomes" id="UP000323708">
    <property type="component" value="Unassembled WGS sequence"/>
</dbReference>
<evidence type="ECO:0000256" key="4">
    <source>
        <dbReference type="PIRNR" id="PIRNR036492"/>
    </source>
</evidence>
<dbReference type="InterPro" id="IPR016161">
    <property type="entry name" value="Ald_DH/histidinol_DH"/>
</dbReference>
<feature type="domain" description="Aldehyde dehydrogenase" evidence="6">
    <location>
        <begin position="59"/>
        <end position="437"/>
    </location>
</feature>
<organism evidence="7 8">
    <name type="scientific">Pseudohalioglobus sediminis</name>
    <dbReference type="NCBI Taxonomy" id="2606449"/>
    <lineage>
        <taxon>Bacteria</taxon>
        <taxon>Pseudomonadati</taxon>
        <taxon>Pseudomonadota</taxon>
        <taxon>Gammaproteobacteria</taxon>
        <taxon>Cellvibrionales</taxon>
        <taxon>Halieaceae</taxon>
        <taxon>Pseudohalioglobus</taxon>
    </lineage>
</organism>
<dbReference type="EMBL" id="VTUX01000003">
    <property type="protein sequence ID" value="KAA1192902.1"/>
    <property type="molecule type" value="Genomic_DNA"/>
</dbReference>
<dbReference type="GO" id="GO:0004029">
    <property type="term" value="F:aldehyde dehydrogenase (NAD+) activity"/>
    <property type="evidence" value="ECO:0007669"/>
    <property type="project" value="TreeGrafter"/>
</dbReference>
<dbReference type="PIRSF" id="PIRSF036492">
    <property type="entry name" value="ALDH"/>
    <property type="match status" value="1"/>
</dbReference>
<evidence type="ECO:0000256" key="1">
    <source>
        <dbReference type="ARBA" id="ARBA00009986"/>
    </source>
</evidence>
<dbReference type="PANTHER" id="PTHR43570">
    <property type="entry name" value="ALDEHYDE DEHYDROGENASE"/>
    <property type="match status" value="1"/>
</dbReference>
<keyword evidence="3" id="KW-0520">NAD</keyword>
<reference evidence="7 8" key="1">
    <citation type="submission" date="2019-09" db="EMBL/GenBank/DDBJ databases">
        <authorList>
            <person name="Chen X.-Y."/>
        </authorList>
    </citation>
    <scope>NUCLEOTIDE SEQUENCE [LARGE SCALE GENOMIC DNA]</scope>
    <source>
        <strain evidence="7 8">NY5</strain>
    </source>
</reference>
<comment type="caution">
    <text evidence="7">The sequence shown here is derived from an EMBL/GenBank/DDBJ whole genome shotgun (WGS) entry which is preliminary data.</text>
</comment>
<evidence type="ECO:0000259" key="6">
    <source>
        <dbReference type="Pfam" id="PF00171"/>
    </source>
</evidence>
<name>A0A5B0X0Q2_9GAMM</name>
<feature type="active site" evidence="5">
    <location>
        <position position="244"/>
    </location>
</feature>
<dbReference type="Pfam" id="PF00171">
    <property type="entry name" value="Aldedh"/>
    <property type="match status" value="1"/>
</dbReference>
<keyword evidence="2 4" id="KW-0560">Oxidoreductase</keyword>
<accession>A0A5B0X0Q2</accession>
<evidence type="ECO:0000256" key="5">
    <source>
        <dbReference type="PIRSR" id="PIRSR036492-1"/>
    </source>
</evidence>
<dbReference type="Gene3D" id="3.40.605.10">
    <property type="entry name" value="Aldehyde Dehydrogenase, Chain A, domain 1"/>
    <property type="match status" value="1"/>
</dbReference>
<dbReference type="GO" id="GO:0005737">
    <property type="term" value="C:cytoplasm"/>
    <property type="evidence" value="ECO:0007669"/>
    <property type="project" value="TreeGrafter"/>
</dbReference>
<feature type="active site" evidence="5">
    <location>
        <position position="210"/>
    </location>
</feature>
<evidence type="ECO:0000256" key="3">
    <source>
        <dbReference type="ARBA" id="ARBA00023027"/>
    </source>
</evidence>
<dbReference type="CDD" id="cd07133">
    <property type="entry name" value="ALDH_CALDH_CalB"/>
    <property type="match status" value="1"/>
</dbReference>
<comment type="similarity">
    <text evidence="1 4">Belongs to the aldehyde dehydrogenase family.</text>
</comment>
<dbReference type="GO" id="GO:0006081">
    <property type="term" value="P:aldehyde metabolic process"/>
    <property type="evidence" value="ECO:0007669"/>
    <property type="project" value="InterPro"/>
</dbReference>
<evidence type="ECO:0000313" key="7">
    <source>
        <dbReference type="EMBL" id="KAA1192902.1"/>
    </source>
</evidence>
<dbReference type="SUPFAM" id="SSF53720">
    <property type="entry name" value="ALDH-like"/>
    <property type="match status" value="1"/>
</dbReference>
<evidence type="ECO:0000313" key="8">
    <source>
        <dbReference type="Proteomes" id="UP000323708"/>
    </source>
</evidence>
<dbReference type="Gene3D" id="3.40.309.10">
    <property type="entry name" value="Aldehyde Dehydrogenase, Chain A, domain 2"/>
    <property type="match status" value="1"/>
</dbReference>
<dbReference type="InterPro" id="IPR016163">
    <property type="entry name" value="Ald_DH_C"/>
</dbReference>
<gene>
    <name evidence="7" type="ORF">F0M18_08555</name>
</gene>
<proteinExistence type="inferred from homology"/>